<accession>A0A494YS56</accession>
<dbReference type="RefSeq" id="WP_121134382.1">
    <property type="nucleotide sequence ID" value="NZ_JBHUFK010000009.1"/>
</dbReference>
<dbReference type="AlphaFoldDB" id="A0A494YS56"/>
<evidence type="ECO:0000256" key="1">
    <source>
        <dbReference type="SAM" id="Phobius"/>
    </source>
</evidence>
<protein>
    <submittedName>
        <fullName evidence="2">DUF2975 domain-containing protein</fullName>
    </submittedName>
</protein>
<name>A0A494YS56_9BACI</name>
<keyword evidence="1" id="KW-1133">Transmembrane helix</keyword>
<dbReference type="Pfam" id="PF11188">
    <property type="entry name" value="DUF2975"/>
    <property type="match status" value="1"/>
</dbReference>
<feature type="transmembrane region" description="Helical" evidence="1">
    <location>
        <begin position="118"/>
        <end position="137"/>
    </location>
</feature>
<comment type="caution">
    <text evidence="2">The sequence shown here is derived from an EMBL/GenBank/DDBJ whole genome shotgun (WGS) entry which is preliminary data.</text>
</comment>
<dbReference type="Proteomes" id="UP000281813">
    <property type="component" value="Unassembled WGS sequence"/>
</dbReference>
<feature type="transmembrane region" description="Helical" evidence="1">
    <location>
        <begin position="49"/>
        <end position="74"/>
    </location>
</feature>
<sequence length="158" mass="17993">MKRGSVTFLALVIMMIGVFVFALCIFWLPIEARNAAIRFPEFAHLRYPILIGLYITAIPFYLALYQSLNLLRFIKRNKAFSNSAVASLRQIKNDAFIIITLYGIGIVFLMTQNALHPGIALMGLTIIFTSFIIFLFAEVLRKLLRNALDLKLENDFTV</sequence>
<dbReference type="OrthoDB" id="1100174at2"/>
<proteinExistence type="predicted"/>
<dbReference type="InterPro" id="IPR021354">
    <property type="entry name" value="DUF2975"/>
</dbReference>
<organism evidence="2 3">
    <name type="scientific">Oceanobacillus bengalensis</name>
    <dbReference type="NCBI Taxonomy" id="1435466"/>
    <lineage>
        <taxon>Bacteria</taxon>
        <taxon>Bacillati</taxon>
        <taxon>Bacillota</taxon>
        <taxon>Bacilli</taxon>
        <taxon>Bacillales</taxon>
        <taxon>Bacillaceae</taxon>
        <taxon>Oceanobacillus</taxon>
    </lineage>
</organism>
<evidence type="ECO:0000313" key="3">
    <source>
        <dbReference type="Proteomes" id="UP000281813"/>
    </source>
</evidence>
<keyword evidence="1" id="KW-0472">Membrane</keyword>
<keyword evidence="3" id="KW-1185">Reference proteome</keyword>
<reference evidence="2 3" key="1">
    <citation type="journal article" date="2015" name="Antonie Van Leeuwenhoek">
        <title>Oceanobacillus bengalensis sp. nov., a bacterium isolated from seawater of the Bay of Bengal.</title>
        <authorList>
            <person name="Yongchang O."/>
            <person name="Xiang W."/>
            <person name="Wang G."/>
        </authorList>
    </citation>
    <scope>NUCLEOTIDE SEQUENCE [LARGE SCALE GENOMIC DNA]</scope>
    <source>
        <strain evidence="2 3">MCCC 1K00260</strain>
    </source>
</reference>
<feature type="transmembrane region" description="Helical" evidence="1">
    <location>
        <begin position="7"/>
        <end position="29"/>
    </location>
</feature>
<evidence type="ECO:0000313" key="2">
    <source>
        <dbReference type="EMBL" id="RKQ12463.1"/>
    </source>
</evidence>
<gene>
    <name evidence="2" type="ORF">D8M05_18170</name>
</gene>
<feature type="transmembrane region" description="Helical" evidence="1">
    <location>
        <begin position="95"/>
        <end position="112"/>
    </location>
</feature>
<keyword evidence="1" id="KW-0812">Transmembrane</keyword>
<dbReference type="EMBL" id="RBZO01000042">
    <property type="protein sequence ID" value="RKQ12463.1"/>
    <property type="molecule type" value="Genomic_DNA"/>
</dbReference>